<dbReference type="EMBL" id="WTVA01000014">
    <property type="protein sequence ID" value="MZR23234.1"/>
    <property type="molecule type" value="Genomic_DNA"/>
</dbReference>
<dbReference type="SUPFAM" id="SSF51395">
    <property type="entry name" value="FMN-linked oxidoreductases"/>
    <property type="match status" value="1"/>
</dbReference>
<dbReference type="Pfam" id="PF00724">
    <property type="entry name" value="Oxidored_FMN"/>
    <property type="match status" value="1"/>
</dbReference>
<dbReference type="GO" id="GO:0046872">
    <property type="term" value="F:metal ion binding"/>
    <property type="evidence" value="ECO:0007669"/>
    <property type="project" value="UniProtKB-KW"/>
</dbReference>
<comment type="similarity">
    <text evidence="3">In the N-terminal section; belongs to the NADH:flavin oxidoreductase/NADH oxidase family.</text>
</comment>
<proteinExistence type="inferred from homology"/>
<dbReference type="InterPro" id="IPR023753">
    <property type="entry name" value="FAD/NAD-binding_dom"/>
</dbReference>
<keyword evidence="4" id="KW-0285">Flavoprotein</keyword>
<dbReference type="GO" id="GO:0016491">
    <property type="term" value="F:oxidoreductase activity"/>
    <property type="evidence" value="ECO:0007669"/>
    <property type="project" value="UniProtKB-KW"/>
</dbReference>
<evidence type="ECO:0000259" key="11">
    <source>
        <dbReference type="Pfam" id="PF07992"/>
    </source>
</evidence>
<feature type="domain" description="NADH:flavin oxidoreductase/NADH oxidase N-terminal" evidence="10">
    <location>
        <begin position="26"/>
        <end position="344"/>
    </location>
</feature>
<sequence>MSPTKASARSEIGGAGKKFPLLSSALKIGSMTLSNRMIMGSMHTRMETMDRPLEREIAFYEARARGHIGMIVSGGFAPNSQGLIDPGCFIMNDGIDKGYHQELTSAVKQHGVRFVAQLLHAGRYAKIDDSVAPSALKAPINSRMPRALPTKEVWETIADFTCAALKAKECGYEGIELMGSEGYLINQFLSPRTNHRDDEFGGSWENRQRFLLEIVRSIRAAAGDDFPIMCRMSMLELVDGGMPQREILELAQALQENGVNSLTSGIGWHESRVPTVAQVTPRAAFKREIAAVKAVVDIPVIATNRINTPEVGEAILEEGVADAVYMARPMLADPDFARKVLHGNEKLINVCIACNQACLDHIFVSKVPTCLVNPRAAREVDFPEGKTDKPENIAVVGGGVAGMVFAMEAADRGHSVTLFEQGNSLGGLLNLAKVIPSKGEFNDFIRYLSERLLETGVNVRLGERATPALLEDYERIVIATGVAPRIPEIEGIDHPSVVTYEDVLTGKMTPGRRVAVIGAGGIGFDTAEFLLSGGGGEYANREDYAKEYGLADNADVSGGFQPDAAMAPKIQREIFLLQRSEGRLGKTLSITTDWIKRTRFAKSGVQMRSGVDYRRIDDKGLHITVNGIDETLVVDTVVICAGQIAETSLEKPLRASGKTINMIGGALFATELDAQRAVDEATRLALSI</sequence>
<dbReference type="InterPro" id="IPR036188">
    <property type="entry name" value="FAD/NAD-bd_sf"/>
</dbReference>
<keyword evidence="9" id="KW-0411">Iron-sulfur</keyword>
<dbReference type="Gene3D" id="3.40.50.720">
    <property type="entry name" value="NAD(P)-binding Rossmann-like Domain"/>
    <property type="match status" value="1"/>
</dbReference>
<dbReference type="AlphaFoldDB" id="A0A845MJV6"/>
<dbReference type="Pfam" id="PF07992">
    <property type="entry name" value="Pyr_redox_2"/>
    <property type="match status" value="1"/>
</dbReference>
<dbReference type="InterPro" id="IPR013785">
    <property type="entry name" value="Aldolase_TIM"/>
</dbReference>
<gene>
    <name evidence="12" type="ORF">GQF03_12930</name>
</gene>
<dbReference type="SUPFAM" id="SSF51905">
    <property type="entry name" value="FAD/NAD(P)-binding domain"/>
    <property type="match status" value="1"/>
</dbReference>
<dbReference type="SUPFAM" id="SSF51971">
    <property type="entry name" value="Nucleotide-binding domain"/>
    <property type="match status" value="1"/>
</dbReference>
<dbReference type="PANTHER" id="PTHR42917">
    <property type="entry name" value="2,4-DIENOYL-COA REDUCTASE"/>
    <property type="match status" value="1"/>
</dbReference>
<evidence type="ECO:0000256" key="5">
    <source>
        <dbReference type="ARBA" id="ARBA00022643"/>
    </source>
</evidence>
<dbReference type="CDD" id="cd02930">
    <property type="entry name" value="DCR_FMN"/>
    <property type="match status" value="1"/>
</dbReference>
<accession>A0A845MJV6</accession>
<dbReference type="PRINTS" id="PR00368">
    <property type="entry name" value="FADPNR"/>
</dbReference>
<evidence type="ECO:0000313" key="12">
    <source>
        <dbReference type="EMBL" id="MZR23234.1"/>
    </source>
</evidence>
<evidence type="ECO:0000256" key="3">
    <source>
        <dbReference type="ARBA" id="ARBA00011048"/>
    </source>
</evidence>
<comment type="cofactor">
    <cofactor evidence="1">
        <name>FMN</name>
        <dbReference type="ChEBI" id="CHEBI:58210"/>
    </cofactor>
</comment>
<keyword evidence="13" id="KW-1185">Reference proteome</keyword>
<name>A0A845MJV6_9PROT</name>
<dbReference type="InterPro" id="IPR051793">
    <property type="entry name" value="NADH:flavin_oxidoreductase"/>
</dbReference>
<evidence type="ECO:0000256" key="1">
    <source>
        <dbReference type="ARBA" id="ARBA00001917"/>
    </source>
</evidence>
<evidence type="ECO:0000256" key="9">
    <source>
        <dbReference type="ARBA" id="ARBA00023014"/>
    </source>
</evidence>
<dbReference type="PANTHER" id="PTHR42917:SF2">
    <property type="entry name" value="2,4-DIENOYL-COA REDUCTASE [(2E)-ENOYL-COA-PRODUCING]"/>
    <property type="match status" value="1"/>
</dbReference>
<dbReference type="InterPro" id="IPR001155">
    <property type="entry name" value="OxRdtase_FMN_N"/>
</dbReference>
<keyword evidence="7" id="KW-0560">Oxidoreductase</keyword>
<evidence type="ECO:0000256" key="8">
    <source>
        <dbReference type="ARBA" id="ARBA00023004"/>
    </source>
</evidence>
<feature type="domain" description="FAD/NAD(P)-binding" evidence="11">
    <location>
        <begin position="392"/>
        <end position="660"/>
    </location>
</feature>
<evidence type="ECO:0000313" key="13">
    <source>
        <dbReference type="Proteomes" id="UP000445696"/>
    </source>
</evidence>
<dbReference type="Gene3D" id="3.50.50.60">
    <property type="entry name" value="FAD/NAD(P)-binding domain"/>
    <property type="match status" value="1"/>
</dbReference>
<evidence type="ECO:0000259" key="10">
    <source>
        <dbReference type="Pfam" id="PF00724"/>
    </source>
</evidence>
<reference evidence="12 13" key="1">
    <citation type="journal article" date="2014" name="Int. J. Syst. Evol. Microbiol.">
        <title>Sneathiella chungangensis sp. nov., isolated from a marine sand, and emended description of the genus Sneathiella.</title>
        <authorList>
            <person name="Siamphan C."/>
            <person name="Kim H."/>
            <person name="Lee J.S."/>
            <person name="Kim W."/>
        </authorList>
    </citation>
    <scope>NUCLEOTIDE SEQUENCE [LARGE SCALE GENOMIC DNA]</scope>
    <source>
        <strain evidence="12 13">KCTC 32476</strain>
    </source>
</reference>
<dbReference type="Proteomes" id="UP000445696">
    <property type="component" value="Unassembled WGS sequence"/>
</dbReference>
<comment type="cofactor">
    <cofactor evidence="2">
        <name>[4Fe-4S] cluster</name>
        <dbReference type="ChEBI" id="CHEBI:49883"/>
    </cofactor>
</comment>
<organism evidence="12 13">
    <name type="scientific">Sneathiella chungangensis</name>
    <dbReference type="NCBI Taxonomy" id="1418234"/>
    <lineage>
        <taxon>Bacteria</taxon>
        <taxon>Pseudomonadati</taxon>
        <taxon>Pseudomonadota</taxon>
        <taxon>Alphaproteobacteria</taxon>
        <taxon>Sneathiellales</taxon>
        <taxon>Sneathiellaceae</taxon>
        <taxon>Sneathiella</taxon>
    </lineage>
</organism>
<protein>
    <submittedName>
        <fullName evidence="12">NAD(P)-binding protein</fullName>
    </submittedName>
</protein>
<keyword evidence="8" id="KW-0408">Iron</keyword>
<evidence type="ECO:0000256" key="4">
    <source>
        <dbReference type="ARBA" id="ARBA00022630"/>
    </source>
</evidence>
<dbReference type="Gene3D" id="3.20.20.70">
    <property type="entry name" value="Aldolase class I"/>
    <property type="match status" value="1"/>
</dbReference>
<dbReference type="GO" id="GO:0010181">
    <property type="term" value="F:FMN binding"/>
    <property type="evidence" value="ECO:0007669"/>
    <property type="project" value="InterPro"/>
</dbReference>
<evidence type="ECO:0000256" key="7">
    <source>
        <dbReference type="ARBA" id="ARBA00023002"/>
    </source>
</evidence>
<comment type="caution">
    <text evidence="12">The sequence shown here is derived from an EMBL/GenBank/DDBJ whole genome shotgun (WGS) entry which is preliminary data.</text>
</comment>
<dbReference type="OrthoDB" id="9784632at2"/>
<dbReference type="GO" id="GO:0051536">
    <property type="term" value="F:iron-sulfur cluster binding"/>
    <property type="evidence" value="ECO:0007669"/>
    <property type="project" value="UniProtKB-KW"/>
</dbReference>
<evidence type="ECO:0000256" key="6">
    <source>
        <dbReference type="ARBA" id="ARBA00022723"/>
    </source>
</evidence>
<keyword evidence="5" id="KW-0288">FMN</keyword>
<evidence type="ECO:0000256" key="2">
    <source>
        <dbReference type="ARBA" id="ARBA00001966"/>
    </source>
</evidence>
<keyword evidence="6" id="KW-0479">Metal-binding</keyword>